<evidence type="ECO:0000313" key="2">
    <source>
        <dbReference type="EMBL" id="ERK29107.1"/>
    </source>
</evidence>
<accession>U2N0T7</accession>
<feature type="transmembrane region" description="Helical" evidence="1">
    <location>
        <begin position="89"/>
        <end position="106"/>
    </location>
</feature>
<feature type="transmembrane region" description="Helical" evidence="1">
    <location>
        <begin position="7"/>
        <end position="25"/>
    </location>
</feature>
<organism evidence="2 3">
    <name type="scientific">Clostridium intestinale URNW</name>
    <dbReference type="NCBI Taxonomy" id="1294142"/>
    <lineage>
        <taxon>Bacteria</taxon>
        <taxon>Bacillati</taxon>
        <taxon>Bacillota</taxon>
        <taxon>Clostridia</taxon>
        <taxon>Eubacteriales</taxon>
        <taxon>Clostridiaceae</taxon>
        <taxon>Clostridium</taxon>
    </lineage>
</organism>
<feature type="transmembrane region" description="Helical" evidence="1">
    <location>
        <begin position="37"/>
        <end position="55"/>
    </location>
</feature>
<name>U2N0T7_9CLOT</name>
<keyword evidence="3" id="KW-1185">Reference proteome</keyword>
<feature type="transmembrane region" description="Helical" evidence="1">
    <location>
        <begin position="171"/>
        <end position="190"/>
    </location>
</feature>
<protein>
    <submittedName>
        <fullName evidence="2">Uncharacterized protein</fullName>
    </submittedName>
</protein>
<sequence length="294" mass="35464">MKKKFSRLFIINILFYLNNGIYLIFGLKMESDSLKQAWTMMPLIFIAIVYDFMDYSWKNNLSIKNKSISDFIIRILAFLAVLYSVENKMVFFILLMILMMITNILIEFDIKKDIHNNNYYKDIKEFDLYENEKLDNLIKRYYYKNVDLDKCDIDNRYEIDKMFKLEKKEKWAKWISFCSMYIPIIFFDVFTGIGKILIGIILLVVFIIYIYVSHEKFNCFYKDNKRLIRKNIMNCIFLFMGMTILYIVKMFLHKSNLVELSFRDEIFIMITGILFCAFSMNDSQEILNRYSNKG</sequence>
<dbReference type="Proteomes" id="UP000016721">
    <property type="component" value="Unassembled WGS sequence"/>
</dbReference>
<keyword evidence="1" id="KW-0812">Transmembrane</keyword>
<proteinExistence type="predicted"/>
<feature type="transmembrane region" description="Helical" evidence="1">
    <location>
        <begin position="196"/>
        <end position="212"/>
    </location>
</feature>
<reference evidence="2 3" key="1">
    <citation type="journal article" date="2013" name="Genome Announc.">
        <title>Draft Genome Sequence of the Hydrogen- and Ethanol-Producing Bacterium Clostridium intestinale Strain URNW.</title>
        <authorList>
            <person name="Lal S."/>
            <person name="Ramachandran U."/>
            <person name="Zhang X."/>
            <person name="Sparling R."/>
            <person name="Levin D.B."/>
        </authorList>
    </citation>
    <scope>NUCLEOTIDE SEQUENCE [LARGE SCALE GENOMIC DNA]</scope>
    <source>
        <strain evidence="2 3">URNW</strain>
    </source>
</reference>
<dbReference type="EMBL" id="APJA01000022">
    <property type="protein sequence ID" value="ERK29107.1"/>
    <property type="molecule type" value="Genomic_DNA"/>
</dbReference>
<feature type="transmembrane region" description="Helical" evidence="1">
    <location>
        <begin position="67"/>
        <end position="83"/>
    </location>
</feature>
<gene>
    <name evidence="2" type="ORF">CINTURNW_3652</name>
</gene>
<feature type="transmembrane region" description="Helical" evidence="1">
    <location>
        <begin position="264"/>
        <end position="281"/>
    </location>
</feature>
<comment type="caution">
    <text evidence="2">The sequence shown here is derived from an EMBL/GenBank/DDBJ whole genome shotgun (WGS) entry which is preliminary data.</text>
</comment>
<dbReference type="PATRIC" id="fig|1294142.3.peg.3816"/>
<keyword evidence="1" id="KW-0472">Membrane</keyword>
<dbReference type="AlphaFoldDB" id="U2N0T7"/>
<evidence type="ECO:0000313" key="3">
    <source>
        <dbReference type="Proteomes" id="UP000016721"/>
    </source>
</evidence>
<keyword evidence="1" id="KW-1133">Transmembrane helix</keyword>
<dbReference type="RefSeq" id="WP_021803586.1">
    <property type="nucleotide sequence ID" value="NZ_KI273145.1"/>
</dbReference>
<evidence type="ECO:0000256" key="1">
    <source>
        <dbReference type="SAM" id="Phobius"/>
    </source>
</evidence>
<dbReference type="eggNOG" id="ENOG5030MI2">
    <property type="taxonomic scope" value="Bacteria"/>
</dbReference>
<dbReference type="HOGENOM" id="CLU_945625_0_0_9"/>
<feature type="transmembrane region" description="Helical" evidence="1">
    <location>
        <begin position="232"/>
        <end position="252"/>
    </location>
</feature>